<comment type="caution">
    <text evidence="2">The sequence shown here is derived from an EMBL/GenBank/DDBJ whole genome shotgun (WGS) entry which is preliminary data.</text>
</comment>
<dbReference type="AlphaFoldDB" id="A0A928Z591"/>
<sequence length="488" mass="55623">MKRRAFVSLAVVGGTAWLSGIRPAAAATPDPKVLHVLNRLGFGPRPGDVARVSRMGVERYIQEQLSPEKLREPANLQRQLNKFATLKLDSGDLVREYRRPGSRDQRRMRRRMLRRKRRQVVEEARSARLLRAVESPRQLEEVMVDFWFNHFNVYAFKGLGGLWIGSYERDAIRPYVMGNFREILGATAKHPAMLLYLDNWRNTAPDSPGARGRFKGLNENYARELMELHTMGADGGYTQKDVETLARVLTGWGLANYRRSTDTGFYFDARRHDVQPKVVLGQQLTQTGEQEGEAALDLLASHPSTAKFISFKLAQYFVTDNPPQRLVDRLQKRFQATQGNIRAVLATLFQSDEFWDERYFQKKYKTPYRYMISAVRSAGIDIKNPKPLVGALAQLSMPLYGAQTPDGYDQVEKAWLNPDGMMRRLNFAVLLGGGRSRLEMRQRKPIEPGQLSDTAAMFLQPGTLRIIASKRRGLRSGLILGSPEFMYH</sequence>
<organism evidence="2 3">
    <name type="scientific">Romeriopsis navalis LEGE 11480</name>
    <dbReference type="NCBI Taxonomy" id="2777977"/>
    <lineage>
        <taxon>Bacteria</taxon>
        <taxon>Bacillati</taxon>
        <taxon>Cyanobacteriota</taxon>
        <taxon>Cyanophyceae</taxon>
        <taxon>Leptolyngbyales</taxon>
        <taxon>Leptolyngbyaceae</taxon>
        <taxon>Romeriopsis</taxon>
        <taxon>Romeriopsis navalis</taxon>
    </lineage>
</organism>
<proteinExistence type="predicted"/>
<gene>
    <name evidence="2" type="ORF">IQ266_14845</name>
</gene>
<dbReference type="Proteomes" id="UP000625316">
    <property type="component" value="Unassembled WGS sequence"/>
</dbReference>
<dbReference type="RefSeq" id="WP_264325841.1">
    <property type="nucleotide sequence ID" value="NZ_JADEXQ010000050.1"/>
</dbReference>
<name>A0A928Z591_9CYAN</name>
<accession>A0A928Z591</accession>
<dbReference type="Pfam" id="PF08811">
    <property type="entry name" value="DUF1800"/>
    <property type="match status" value="1"/>
</dbReference>
<feature type="chain" id="PRO_5036858435" evidence="1">
    <location>
        <begin position="27"/>
        <end position="488"/>
    </location>
</feature>
<evidence type="ECO:0000256" key="1">
    <source>
        <dbReference type="SAM" id="SignalP"/>
    </source>
</evidence>
<feature type="signal peptide" evidence="1">
    <location>
        <begin position="1"/>
        <end position="26"/>
    </location>
</feature>
<reference evidence="2" key="1">
    <citation type="submission" date="2020-10" db="EMBL/GenBank/DDBJ databases">
        <authorList>
            <person name="Castelo-Branco R."/>
            <person name="Eusebio N."/>
            <person name="Adriana R."/>
            <person name="Vieira A."/>
            <person name="Brugerolle De Fraissinette N."/>
            <person name="Rezende De Castro R."/>
            <person name="Schneider M.P."/>
            <person name="Vasconcelos V."/>
            <person name="Leao P.N."/>
        </authorList>
    </citation>
    <scope>NUCLEOTIDE SEQUENCE</scope>
    <source>
        <strain evidence="2">LEGE 11480</strain>
    </source>
</reference>
<dbReference type="EMBL" id="JADEXQ010000050">
    <property type="protein sequence ID" value="MBE9031010.1"/>
    <property type="molecule type" value="Genomic_DNA"/>
</dbReference>
<protein>
    <submittedName>
        <fullName evidence="2">DUF1800 domain-containing protein</fullName>
    </submittedName>
</protein>
<dbReference type="InterPro" id="IPR014917">
    <property type="entry name" value="DUF1800"/>
</dbReference>
<evidence type="ECO:0000313" key="2">
    <source>
        <dbReference type="EMBL" id="MBE9031010.1"/>
    </source>
</evidence>
<keyword evidence="1" id="KW-0732">Signal</keyword>
<keyword evidence="3" id="KW-1185">Reference proteome</keyword>
<evidence type="ECO:0000313" key="3">
    <source>
        <dbReference type="Proteomes" id="UP000625316"/>
    </source>
</evidence>